<dbReference type="Pfam" id="PF01757">
    <property type="entry name" value="Acyl_transf_3"/>
    <property type="match status" value="1"/>
</dbReference>
<evidence type="ECO:0000256" key="2">
    <source>
        <dbReference type="ARBA" id="ARBA00022475"/>
    </source>
</evidence>
<protein>
    <submittedName>
        <fullName evidence="10">Acyltransferase family protein</fullName>
        <ecNumber evidence="10">2.3.1.-</ecNumber>
    </submittedName>
</protein>
<dbReference type="GO" id="GO:0016746">
    <property type="term" value="F:acyltransferase activity"/>
    <property type="evidence" value="ECO:0007669"/>
    <property type="project" value="UniProtKB-KW"/>
</dbReference>
<keyword evidence="3 10" id="KW-0808">Transferase</keyword>
<feature type="transmembrane region" description="Helical" evidence="8">
    <location>
        <begin position="232"/>
        <end position="255"/>
    </location>
</feature>
<comment type="caution">
    <text evidence="10">The sequence shown here is derived from an EMBL/GenBank/DDBJ whole genome shotgun (WGS) entry which is preliminary data.</text>
</comment>
<evidence type="ECO:0000256" key="5">
    <source>
        <dbReference type="ARBA" id="ARBA00022989"/>
    </source>
</evidence>
<organism evidence="10 11">
    <name type="scientific">Mumia xiangluensis</name>
    <dbReference type="NCBI Taxonomy" id="1678900"/>
    <lineage>
        <taxon>Bacteria</taxon>
        <taxon>Bacillati</taxon>
        <taxon>Actinomycetota</taxon>
        <taxon>Actinomycetes</taxon>
        <taxon>Propionibacteriales</taxon>
        <taxon>Nocardioidaceae</taxon>
        <taxon>Mumia</taxon>
    </lineage>
</organism>
<evidence type="ECO:0000256" key="3">
    <source>
        <dbReference type="ARBA" id="ARBA00022679"/>
    </source>
</evidence>
<keyword evidence="11" id="KW-1185">Reference proteome</keyword>
<keyword evidence="7 10" id="KW-0012">Acyltransferase</keyword>
<evidence type="ECO:0000313" key="11">
    <source>
        <dbReference type="Proteomes" id="UP001596097"/>
    </source>
</evidence>
<dbReference type="PANTHER" id="PTHR23028:SF53">
    <property type="entry name" value="ACYL_TRANSF_3 DOMAIN-CONTAINING PROTEIN"/>
    <property type="match status" value="1"/>
</dbReference>
<feature type="transmembrane region" description="Helical" evidence="8">
    <location>
        <begin position="12"/>
        <end position="29"/>
    </location>
</feature>
<dbReference type="EC" id="2.3.1.-" evidence="10"/>
<sequence length="608" mass="64131">MSQRRPTAPGLDGVRAVAVLLVVLFHVAPSWLPGGFVGVDVFFVLSGFLITTVLMEDAARAHHFDLPSFWVRRARRLVPAATAMIVVVAALTLVVGRDTGAGLRWQVLGGLTWTSNWFQVAQGWAYAEQGQPPVLNHLWSLGIEEQFYVVWPAILALGLLVMSRRRLAGAMLALALCSAALMGALYDPGDPTRAYVGTDTHVFGLLIGGALALARVPHLLRSDRPTASSRSRAVMTALGAAGLVALVAYAALVPWSGAATYRGGLLVASLASDAVVLAAANRTPLAAALSLAPLRWVGARSYGIYLWHWPLIVFATRIAPPDRAVLAGVLAVLASVAVAAGSYRFVEMPMRTDGIGLTLRRWVSPIERLVAHRRRPAYRWVLTVSVVGAVLVGAVTAVGTAPERSRLEASLLQGQRLLASAAGAADDAAAPPDRAAAAAEASTPATCRTVGTSVRVSAFGDSVLVAAAPALLGTMPRLRATAKVGWQYEDVAAAVRRAAARGALGKVVLIGTGTNGLVDRADLDRLVRRQLAGHEVVLVSPYVPGRSWQKGALSSVRRVARDNDAVRLADWHAAVAGREALLAADRVHPNERGARLYTRVVRGALGGC</sequence>
<keyword evidence="2" id="KW-1003">Cell membrane</keyword>
<evidence type="ECO:0000256" key="8">
    <source>
        <dbReference type="SAM" id="Phobius"/>
    </source>
</evidence>
<feature type="transmembrane region" description="Helical" evidence="8">
    <location>
        <begin position="76"/>
        <end position="95"/>
    </location>
</feature>
<feature type="domain" description="Acyltransferase 3" evidence="9">
    <location>
        <begin position="10"/>
        <end position="340"/>
    </location>
</feature>
<dbReference type="SUPFAM" id="SSF52266">
    <property type="entry name" value="SGNH hydrolase"/>
    <property type="match status" value="1"/>
</dbReference>
<accession>A0ABW1QT38</accession>
<dbReference type="Gene3D" id="3.40.50.1110">
    <property type="entry name" value="SGNH hydrolase"/>
    <property type="match status" value="1"/>
</dbReference>
<dbReference type="InterPro" id="IPR050879">
    <property type="entry name" value="Acyltransferase_3"/>
</dbReference>
<evidence type="ECO:0000313" key="10">
    <source>
        <dbReference type="EMBL" id="MFC6151750.1"/>
    </source>
</evidence>
<dbReference type="InterPro" id="IPR002656">
    <property type="entry name" value="Acyl_transf_3_dom"/>
</dbReference>
<feature type="transmembrane region" description="Helical" evidence="8">
    <location>
        <begin position="146"/>
        <end position="162"/>
    </location>
</feature>
<keyword evidence="6 8" id="KW-0472">Membrane</keyword>
<feature type="transmembrane region" description="Helical" evidence="8">
    <location>
        <begin position="201"/>
        <end position="220"/>
    </location>
</feature>
<feature type="transmembrane region" description="Helical" evidence="8">
    <location>
        <begin position="167"/>
        <end position="186"/>
    </location>
</feature>
<evidence type="ECO:0000256" key="4">
    <source>
        <dbReference type="ARBA" id="ARBA00022692"/>
    </source>
</evidence>
<feature type="transmembrane region" description="Helical" evidence="8">
    <location>
        <begin position="377"/>
        <end position="398"/>
    </location>
</feature>
<dbReference type="EMBL" id="JBHSQL010000024">
    <property type="protein sequence ID" value="MFC6151750.1"/>
    <property type="molecule type" value="Genomic_DNA"/>
</dbReference>
<gene>
    <name evidence="10" type="ORF">ACFPYK_20265</name>
</gene>
<feature type="transmembrane region" description="Helical" evidence="8">
    <location>
        <begin position="325"/>
        <end position="346"/>
    </location>
</feature>
<dbReference type="RefSeq" id="WP_377036151.1">
    <property type="nucleotide sequence ID" value="NZ_JBHSQL010000024.1"/>
</dbReference>
<proteinExistence type="predicted"/>
<feature type="transmembrane region" description="Helical" evidence="8">
    <location>
        <begin position="35"/>
        <end position="55"/>
    </location>
</feature>
<dbReference type="InterPro" id="IPR036514">
    <property type="entry name" value="SGNH_hydro_sf"/>
</dbReference>
<evidence type="ECO:0000256" key="7">
    <source>
        <dbReference type="ARBA" id="ARBA00023315"/>
    </source>
</evidence>
<evidence type="ECO:0000256" key="6">
    <source>
        <dbReference type="ARBA" id="ARBA00023136"/>
    </source>
</evidence>
<dbReference type="Proteomes" id="UP001596097">
    <property type="component" value="Unassembled WGS sequence"/>
</dbReference>
<evidence type="ECO:0000256" key="1">
    <source>
        <dbReference type="ARBA" id="ARBA00004651"/>
    </source>
</evidence>
<keyword evidence="4 8" id="KW-0812">Transmembrane</keyword>
<keyword evidence="5 8" id="KW-1133">Transmembrane helix</keyword>
<evidence type="ECO:0000259" key="9">
    <source>
        <dbReference type="Pfam" id="PF01757"/>
    </source>
</evidence>
<name>A0ABW1QT38_9ACTN</name>
<comment type="subcellular location">
    <subcellularLocation>
        <location evidence="1">Cell membrane</location>
        <topology evidence="1">Multi-pass membrane protein</topology>
    </subcellularLocation>
</comment>
<dbReference type="PANTHER" id="PTHR23028">
    <property type="entry name" value="ACETYLTRANSFERASE"/>
    <property type="match status" value="1"/>
</dbReference>
<reference evidence="11" key="1">
    <citation type="journal article" date="2019" name="Int. J. Syst. Evol. Microbiol.">
        <title>The Global Catalogue of Microorganisms (GCM) 10K type strain sequencing project: providing services to taxonomists for standard genome sequencing and annotation.</title>
        <authorList>
            <consortium name="The Broad Institute Genomics Platform"/>
            <consortium name="The Broad Institute Genome Sequencing Center for Infectious Disease"/>
            <person name="Wu L."/>
            <person name="Ma J."/>
        </authorList>
    </citation>
    <scope>NUCLEOTIDE SEQUENCE [LARGE SCALE GENOMIC DNA]</scope>
    <source>
        <strain evidence="11">CGMCC 4.7198</strain>
    </source>
</reference>